<keyword evidence="3" id="KW-0812">Transmembrane</keyword>
<feature type="domain" description="Peptidase M56" evidence="4">
    <location>
        <begin position="16"/>
        <end position="315"/>
    </location>
</feature>
<evidence type="ECO:0000313" key="5">
    <source>
        <dbReference type="EMBL" id="QEE26114.1"/>
    </source>
</evidence>
<evidence type="ECO:0000256" key="1">
    <source>
        <dbReference type="SAM" id="Coils"/>
    </source>
</evidence>
<dbReference type="AlphaFoldDB" id="A0A5B9E3H4"/>
<evidence type="ECO:0000313" key="6">
    <source>
        <dbReference type="Proteomes" id="UP000321807"/>
    </source>
</evidence>
<keyword evidence="1" id="KW-0175">Coiled coil</keyword>
<accession>A0A5B9E3H4</accession>
<dbReference type="Proteomes" id="UP000321807">
    <property type="component" value="Chromosome"/>
</dbReference>
<proteinExistence type="predicted"/>
<dbReference type="CDD" id="cd07341">
    <property type="entry name" value="M56_BlaR1_MecR1_like"/>
    <property type="match status" value="1"/>
</dbReference>
<evidence type="ECO:0000256" key="2">
    <source>
        <dbReference type="SAM" id="MobiDB-lite"/>
    </source>
</evidence>
<dbReference type="PANTHER" id="PTHR34978:SF3">
    <property type="entry name" value="SLR0241 PROTEIN"/>
    <property type="match status" value="1"/>
</dbReference>
<name>A0A5B9E3H4_9GAMM</name>
<reference evidence="5 6" key="1">
    <citation type="submission" date="2019-08" db="EMBL/GenBank/DDBJ databases">
        <title>Complete genome sequence of Rhodanobacter glycinis strain T01E-68 isolated from tomato root.</title>
        <authorList>
            <person name="Weon H.-Y."/>
            <person name="Lee S.A."/>
        </authorList>
    </citation>
    <scope>NUCLEOTIDE SEQUENCE [LARGE SCALE GENOMIC DNA]</scope>
    <source>
        <strain evidence="5 6">T01E-68</strain>
    </source>
</reference>
<sequence length="624" mass="66908">MATLDHLAGLLLSRLVWTSLQAALLVGLVALLIRLLPRLPATARCALRWLVGLQVVLGLCWHAPIPLPLLAAPTTTQVIAPTHVVVHVDATPAGLRSATADPIGTASSPITFGAQAINAIAAHWRLLLATAWLLLLLAQLPALTRQHRHTRRLRRAAKPLADVVLQAQCSRQARLLGLRHTPALLVSPDLASPQVSGYRHPVVLWPAEHALSADESALALAHELAHLQRHDLPLGWIPALAQRLFFFHPLLRWAMHEYALHREAACDAQALQQQHSAPQDYGRLLLRLGVARPLHAGLAGASPTFHNLKRRLTMLQQTSSTMPRARGWLFVAAVALVGVLPYRVVAASHTAQPAHQAPVAQADTTAIPAPPPPPPAPPALPSPPPGLPPPPPPAPPTPPVPPPPPPPSDFGFQAHDVDIDISSNANQGFALFDDGTLTVQCTEADAAAIKRLPKTKVPLLWYRQGRTAYVIHDPATIKRAEKIQAPVTDLARQQGELAGKQGELAGRQAGLAARQAAFAERQADLASQEAALAAHAADGTDRQAYAAQRQALAARKADLEKQHIALRNELDAKKQSLRQQQVALRQKQIALRAQGKRVTAQSAQAMNALLQEAKAKGLAQEVSA</sequence>
<feature type="transmembrane region" description="Helical" evidence="3">
    <location>
        <begin position="327"/>
        <end position="345"/>
    </location>
</feature>
<organism evidence="5 6">
    <name type="scientific">Rhodanobacter glycinis</name>
    <dbReference type="NCBI Taxonomy" id="582702"/>
    <lineage>
        <taxon>Bacteria</taxon>
        <taxon>Pseudomonadati</taxon>
        <taxon>Pseudomonadota</taxon>
        <taxon>Gammaproteobacteria</taxon>
        <taxon>Lysobacterales</taxon>
        <taxon>Rhodanobacteraceae</taxon>
        <taxon>Rhodanobacter</taxon>
    </lineage>
</organism>
<dbReference type="Pfam" id="PF05569">
    <property type="entry name" value="Peptidase_M56"/>
    <property type="match status" value="1"/>
</dbReference>
<feature type="transmembrane region" description="Helical" evidence="3">
    <location>
        <begin position="122"/>
        <end position="144"/>
    </location>
</feature>
<evidence type="ECO:0000256" key="3">
    <source>
        <dbReference type="SAM" id="Phobius"/>
    </source>
</evidence>
<dbReference type="RefSeq" id="WP_147628374.1">
    <property type="nucleotide sequence ID" value="NZ_CP042807.1"/>
</dbReference>
<protein>
    <submittedName>
        <fullName evidence="5">M56 family metallopeptidase</fullName>
    </submittedName>
</protein>
<keyword evidence="3" id="KW-0472">Membrane</keyword>
<dbReference type="EMBL" id="CP042807">
    <property type="protein sequence ID" value="QEE26114.1"/>
    <property type="molecule type" value="Genomic_DNA"/>
</dbReference>
<feature type="region of interest" description="Disordered" evidence="2">
    <location>
        <begin position="355"/>
        <end position="414"/>
    </location>
</feature>
<keyword evidence="3" id="KW-1133">Transmembrane helix</keyword>
<feature type="transmembrane region" description="Helical" evidence="3">
    <location>
        <begin position="45"/>
        <end position="64"/>
    </location>
</feature>
<feature type="compositionally biased region" description="Pro residues" evidence="2">
    <location>
        <begin position="368"/>
        <end position="408"/>
    </location>
</feature>
<dbReference type="InterPro" id="IPR052173">
    <property type="entry name" value="Beta-lactam_resp_regulator"/>
</dbReference>
<dbReference type="InterPro" id="IPR008756">
    <property type="entry name" value="Peptidase_M56"/>
</dbReference>
<evidence type="ECO:0000259" key="4">
    <source>
        <dbReference type="Pfam" id="PF05569"/>
    </source>
</evidence>
<gene>
    <name evidence="5" type="ORF">CS053_17570</name>
</gene>
<dbReference type="PANTHER" id="PTHR34978">
    <property type="entry name" value="POSSIBLE SENSOR-TRANSDUCER PROTEIN BLAR"/>
    <property type="match status" value="1"/>
</dbReference>
<dbReference type="KEGG" id="rgl:CS053_17570"/>
<feature type="coiled-coil region" evidence="1">
    <location>
        <begin position="542"/>
        <end position="587"/>
    </location>
</feature>
<feature type="transmembrane region" description="Helical" evidence="3">
    <location>
        <begin position="15"/>
        <end position="33"/>
    </location>
</feature>